<dbReference type="GO" id="GO:0061709">
    <property type="term" value="P:reticulophagy"/>
    <property type="evidence" value="ECO:0007669"/>
    <property type="project" value="TreeGrafter"/>
</dbReference>
<evidence type="ECO:0000256" key="5">
    <source>
        <dbReference type="ARBA" id="ARBA00022692"/>
    </source>
</evidence>
<dbReference type="Pfam" id="PF04109">
    <property type="entry name" value="ATG9"/>
    <property type="match status" value="1"/>
</dbReference>
<feature type="transmembrane region" description="Helical" evidence="10">
    <location>
        <begin position="157"/>
        <end position="179"/>
    </location>
</feature>
<dbReference type="EMBL" id="GEVK01013239">
    <property type="protein sequence ID" value="JAU39593.1"/>
    <property type="molecule type" value="Transcribed_RNA"/>
</dbReference>
<dbReference type="PANTHER" id="PTHR13038">
    <property type="entry name" value="APG9 AUTOPHAGY 9"/>
    <property type="match status" value="1"/>
</dbReference>
<keyword evidence="9 10" id="KW-0472">Membrane</keyword>
<proteinExistence type="inferred from homology"/>
<evidence type="ECO:0000256" key="10">
    <source>
        <dbReference type="RuleBase" id="RU364027"/>
    </source>
</evidence>
<comment type="function">
    <text evidence="10">Phospholipid scramblase involved in autophagy. Cycles between the preautophagosomal structure/phagophore assembly site (PAS) and the cytoplasmic vesicle pool and supplies membrane for the growing autophagosome. Lipid scramblase activity plays a key role in preautophagosomal structure/phagophore assembly by distributing the phospholipids that arrive through ATG2 from the cytoplasmic to the luminal leaflet of the bilayer, thereby driving autophagosomal membrane expansion.</text>
</comment>
<dbReference type="AlphaFoldDB" id="A0A1J3F674"/>
<accession>A0A1J3F674</accession>
<name>A0A1J3F674_NOCCA</name>
<keyword evidence="4 10" id="KW-0813">Transport</keyword>
<evidence type="ECO:0000256" key="9">
    <source>
        <dbReference type="ARBA" id="ARBA00023136"/>
    </source>
</evidence>
<feature type="transmembrane region" description="Helical" evidence="10">
    <location>
        <begin position="320"/>
        <end position="344"/>
    </location>
</feature>
<gene>
    <name evidence="11" type="ORF">LC_TR4963_c0_g1_i1_g.17484</name>
</gene>
<dbReference type="GO" id="GO:0000422">
    <property type="term" value="P:autophagy of mitochondrion"/>
    <property type="evidence" value="ECO:0007669"/>
    <property type="project" value="TreeGrafter"/>
</dbReference>
<dbReference type="InterPro" id="IPR007241">
    <property type="entry name" value="Autophagy-rel_prot_9"/>
</dbReference>
<dbReference type="GO" id="GO:0006869">
    <property type="term" value="P:lipid transport"/>
    <property type="evidence" value="ECO:0007669"/>
    <property type="project" value="UniProtKB-KW"/>
</dbReference>
<protein>
    <recommendedName>
        <fullName evidence="3 10">Autophagy-related protein 9</fullName>
    </recommendedName>
</protein>
<feature type="transmembrane region" description="Helical" evidence="10">
    <location>
        <begin position="440"/>
        <end position="459"/>
    </location>
</feature>
<feature type="transmembrane region" description="Helical" evidence="10">
    <location>
        <begin position="402"/>
        <end position="428"/>
    </location>
</feature>
<keyword evidence="5 10" id="KW-0812">Transmembrane</keyword>
<keyword evidence="7 10" id="KW-0072">Autophagy</keyword>
<evidence type="ECO:0000256" key="1">
    <source>
        <dbReference type="ARBA" id="ARBA00004511"/>
    </source>
</evidence>
<organism evidence="11">
    <name type="scientific">Noccaea caerulescens</name>
    <name type="common">Alpine penny-cress</name>
    <name type="synonym">Thlaspi caerulescens</name>
    <dbReference type="NCBI Taxonomy" id="107243"/>
    <lineage>
        <taxon>Eukaryota</taxon>
        <taxon>Viridiplantae</taxon>
        <taxon>Streptophyta</taxon>
        <taxon>Embryophyta</taxon>
        <taxon>Tracheophyta</taxon>
        <taxon>Spermatophyta</taxon>
        <taxon>Magnoliopsida</taxon>
        <taxon>eudicotyledons</taxon>
        <taxon>Gunneridae</taxon>
        <taxon>Pentapetalae</taxon>
        <taxon>rosids</taxon>
        <taxon>malvids</taxon>
        <taxon>Brassicales</taxon>
        <taxon>Brassicaceae</taxon>
        <taxon>Coluteocarpeae</taxon>
        <taxon>Noccaea</taxon>
    </lineage>
</organism>
<comment type="subcellular location">
    <subcellularLocation>
        <location evidence="1 10">Preautophagosomal structure membrane</location>
        <topology evidence="1 10">Multi-pass membrane protein</topology>
    </subcellularLocation>
</comment>
<dbReference type="GO" id="GO:0034497">
    <property type="term" value="P:protein localization to phagophore assembly site"/>
    <property type="evidence" value="ECO:0007669"/>
    <property type="project" value="TreeGrafter"/>
</dbReference>
<dbReference type="GO" id="GO:0034045">
    <property type="term" value="C:phagophore assembly site membrane"/>
    <property type="evidence" value="ECO:0007669"/>
    <property type="project" value="UniProtKB-SubCell"/>
</dbReference>
<evidence type="ECO:0000256" key="4">
    <source>
        <dbReference type="ARBA" id="ARBA00022448"/>
    </source>
</evidence>
<evidence type="ECO:0000256" key="8">
    <source>
        <dbReference type="ARBA" id="ARBA00023055"/>
    </source>
</evidence>
<keyword evidence="6 10" id="KW-1133">Transmembrane helix</keyword>
<keyword evidence="8 10" id="KW-0445">Lipid transport</keyword>
<dbReference type="GO" id="GO:0034727">
    <property type="term" value="P:piecemeal microautophagy of the nucleus"/>
    <property type="evidence" value="ECO:0007669"/>
    <property type="project" value="TreeGrafter"/>
</dbReference>
<evidence type="ECO:0000313" key="11">
    <source>
        <dbReference type="EMBL" id="JAU39593.1"/>
    </source>
</evidence>
<sequence length="876" mass="100392">MMSSGQQAPNVFNFFKWQRGEPSSSLTTGLLHNVSHEIELSNYRGIPSPGSESPSGLLNGESLNVQPIADLDLFFERLYSYYRDKGLWCIIVKWAVELLSLGFIICFSGFFLLYVDWHGLKNAKCGMDAVESGTKPCDLVKEAIHLHPLSPFTLTTAIIVGYLALFSVYWIFCFLRFFAQLKDTLDFRHFYYNSLHVTDNEILTMPWETVLEKVVQLQSSQCLCVVKDLSAHDIVMRLMRKENYLIGMLNKGLLSFPISHWIPGAGPVAKCAPDGTQYHLVLTKTLEWTLNWCILQSMFDCNFRVRRDFVSNPTTLKKRLYVVGLAMLLLSPFLVIFMLVYLFLRHAEQFYNHPSTASSRRWSNLSKWLFREFNEVDHLFKHRINSSVEHASEYLNQFPSPIISIIAKFVSFVSGGFAAVLIIIAFLEESLLEGHVFGRNLFWYAAVFGAITAISRAAVSDELLVLNPVGTMTAVVQHTHYMPKRWRGKENKDEVRLELETLFQYTGMMLLEEIASIFITPFLLMFVVPKRVDDILEFIRNYTVDIEGVGNVCSFSAFNFESHGNTRYGSPRNVSREQRSSQGKMEKSFLSFQSSYPSWESDSLGKQFLSNLRTFRDQKLRELNTRHSCSSPSRAWRETPILRGGHIDNNSTSTALYRDLSRNPLARGSHTDSMFLIDSDQRNHPYLLDWYYTSQPHNRTTYHHSVERENEIVTANQNALDCWPPNLGIRGDDMEASTSGQFFRESILRQHQPEGEGNYGNHHPLDGRSQWWGRGDPSHTGVSHPVTTDSFIEPPDFINHYTTRNLLDSTWGRRSIGEEGEEEEGKLDWEDNARRKLSRTTFMDDDDDIEAGIDLHFDDVYSSRPQGTSTSRTSLG</sequence>
<evidence type="ECO:0000256" key="2">
    <source>
        <dbReference type="ARBA" id="ARBA00006185"/>
    </source>
</evidence>
<reference evidence="11" key="1">
    <citation type="submission" date="2016-07" db="EMBL/GenBank/DDBJ databases">
        <title>De novo transcriptome assembly of four accessions of the metal hyperaccumulator plant Noccaea caerulescens.</title>
        <authorList>
            <person name="Blande D."/>
            <person name="Halimaa P."/>
            <person name="Tervahauta A.I."/>
            <person name="Aarts M.G."/>
            <person name="Karenlampi S.O."/>
        </authorList>
    </citation>
    <scope>NUCLEOTIDE SEQUENCE</scope>
</reference>
<comment type="similarity">
    <text evidence="2 10">Belongs to the ATG9 family.</text>
</comment>
<dbReference type="GO" id="GO:0005776">
    <property type="term" value="C:autophagosome"/>
    <property type="evidence" value="ECO:0007669"/>
    <property type="project" value="TreeGrafter"/>
</dbReference>
<evidence type="ECO:0000256" key="7">
    <source>
        <dbReference type="ARBA" id="ARBA00023006"/>
    </source>
</evidence>
<dbReference type="PANTHER" id="PTHR13038:SF10">
    <property type="entry name" value="AUTOPHAGY-RELATED PROTEIN 9"/>
    <property type="match status" value="1"/>
</dbReference>
<evidence type="ECO:0000256" key="3">
    <source>
        <dbReference type="ARBA" id="ARBA00018074"/>
    </source>
</evidence>
<evidence type="ECO:0000256" key="6">
    <source>
        <dbReference type="ARBA" id="ARBA00022989"/>
    </source>
</evidence>
<feature type="transmembrane region" description="Helical" evidence="10">
    <location>
        <begin position="87"/>
        <end position="114"/>
    </location>
</feature>